<dbReference type="PANTHER" id="PTHR46279:SF2">
    <property type="entry name" value="RING-H2 FINGER PROTEIN ATL21A-RELATED"/>
    <property type="match status" value="1"/>
</dbReference>
<comment type="caution">
    <text evidence="19">The sequence shown here is derived from an EMBL/GenBank/DDBJ whole genome shotgun (WGS) entry which is preliminary data.</text>
</comment>
<gene>
    <name evidence="19" type="ORF">CEPIT_LOCUS12322</name>
</gene>
<evidence type="ECO:0000256" key="16">
    <source>
        <dbReference type="SAM" id="Phobius"/>
    </source>
</evidence>
<name>A0AAV0D909_9ASTE</name>
<evidence type="ECO:0000313" key="19">
    <source>
        <dbReference type="EMBL" id="CAH9092986.1"/>
    </source>
</evidence>
<comment type="subcellular location">
    <subcellularLocation>
        <location evidence="2">Membrane</location>
        <topology evidence="2">Single-pass membrane protein</topology>
    </subcellularLocation>
</comment>
<evidence type="ECO:0000256" key="3">
    <source>
        <dbReference type="ARBA" id="ARBA00004906"/>
    </source>
</evidence>
<evidence type="ECO:0000313" key="20">
    <source>
        <dbReference type="Proteomes" id="UP001152523"/>
    </source>
</evidence>
<evidence type="ECO:0000256" key="2">
    <source>
        <dbReference type="ARBA" id="ARBA00004167"/>
    </source>
</evidence>
<keyword evidence="12 16" id="KW-1133">Transmembrane helix</keyword>
<dbReference type="InterPro" id="IPR046948">
    <property type="entry name" value="ATL20-22-like"/>
</dbReference>
<evidence type="ECO:0000256" key="12">
    <source>
        <dbReference type="ARBA" id="ARBA00022989"/>
    </source>
</evidence>
<feature type="transmembrane region" description="Helical" evidence="16">
    <location>
        <begin position="264"/>
        <end position="287"/>
    </location>
</feature>
<protein>
    <recommendedName>
        <fullName evidence="4">RING-type E3 ubiquitin transferase</fullName>
        <ecNumber evidence="4">2.3.2.27</ecNumber>
    </recommendedName>
</protein>
<feature type="signal peptide" evidence="17">
    <location>
        <begin position="1"/>
        <end position="22"/>
    </location>
</feature>
<evidence type="ECO:0000259" key="18">
    <source>
        <dbReference type="Pfam" id="PF13947"/>
    </source>
</evidence>
<evidence type="ECO:0000256" key="13">
    <source>
        <dbReference type="ARBA" id="ARBA00023136"/>
    </source>
</evidence>
<keyword evidence="8 17" id="KW-0732">Signal</keyword>
<dbReference type="EC" id="2.3.2.27" evidence="4"/>
<accession>A0AAV0D909</accession>
<dbReference type="Proteomes" id="UP001152523">
    <property type="component" value="Unassembled WGS sequence"/>
</dbReference>
<proteinExistence type="inferred from homology"/>
<evidence type="ECO:0000256" key="11">
    <source>
        <dbReference type="ARBA" id="ARBA00022833"/>
    </source>
</evidence>
<feature type="chain" id="PRO_5043347870" description="RING-type E3 ubiquitin transferase" evidence="17">
    <location>
        <begin position="23"/>
        <end position="437"/>
    </location>
</feature>
<feature type="domain" description="Wall-associated receptor kinase galacturonan-binding" evidence="18">
    <location>
        <begin position="25"/>
        <end position="104"/>
    </location>
</feature>
<comment type="similarity">
    <text evidence="14">Belongs to the RING-type zinc finger family. ATL subfamily.</text>
</comment>
<dbReference type="PANTHER" id="PTHR46279">
    <property type="entry name" value="RING/U-BOX SUPERFAMILY PROTEIN"/>
    <property type="match status" value="1"/>
</dbReference>
<evidence type="ECO:0000256" key="5">
    <source>
        <dbReference type="ARBA" id="ARBA00022679"/>
    </source>
</evidence>
<keyword evidence="13 16" id="KW-0472">Membrane</keyword>
<evidence type="ECO:0000256" key="4">
    <source>
        <dbReference type="ARBA" id="ARBA00012483"/>
    </source>
</evidence>
<keyword evidence="7" id="KW-0479">Metal-binding</keyword>
<feature type="non-terminal residue" evidence="19">
    <location>
        <position position="437"/>
    </location>
</feature>
<keyword evidence="9" id="KW-0863">Zinc-finger</keyword>
<keyword evidence="5" id="KW-0808">Transferase</keyword>
<comment type="catalytic activity">
    <reaction evidence="1">
        <text>S-ubiquitinyl-[E2 ubiquitin-conjugating enzyme]-L-cysteine + [acceptor protein]-L-lysine = [E2 ubiquitin-conjugating enzyme]-L-cysteine + N(6)-ubiquitinyl-[acceptor protein]-L-lysine.</text>
        <dbReference type="EC" id="2.3.2.27"/>
    </reaction>
</comment>
<evidence type="ECO:0000256" key="8">
    <source>
        <dbReference type="ARBA" id="ARBA00022729"/>
    </source>
</evidence>
<dbReference type="GO" id="GO:0016020">
    <property type="term" value="C:membrane"/>
    <property type="evidence" value="ECO:0007669"/>
    <property type="project" value="UniProtKB-SubCell"/>
</dbReference>
<dbReference type="AlphaFoldDB" id="A0AAV0D909"/>
<keyword evidence="6 16" id="KW-0812">Transmembrane</keyword>
<evidence type="ECO:0000256" key="1">
    <source>
        <dbReference type="ARBA" id="ARBA00000900"/>
    </source>
</evidence>
<evidence type="ECO:0000256" key="14">
    <source>
        <dbReference type="ARBA" id="ARBA00024209"/>
    </source>
</evidence>
<evidence type="ECO:0000256" key="10">
    <source>
        <dbReference type="ARBA" id="ARBA00022786"/>
    </source>
</evidence>
<keyword evidence="20" id="KW-1185">Reference proteome</keyword>
<sequence>MAILQAAVLFIFLTQLLVLTRAAGCQPSTCGEGGVSVRFPFGLENQPSFMSCAYDPLFTLRCSNSSGGSHSSSPPPPVVFNLPSSGDFFVRSINYSGQQIQLYDPQNCLPRRFLKLDLSFSPFAPLHYRNYTFLRCPKRAAVKKAANSSSFSVIGCLGNSSVSVIATSSARAVTALSAVCETFAADLRVPVSGDDVDWVSSSSDFRLGWSSPDCRSCEAEEGGVCSFAPYADYTIQSIGCNFDNTTAAIPPPSGRSLRRKGTRIFLISALCIVLPAVIAMVCMRCFIHIRKVYNRRPYHGSGRNRRQQNMVMGTPTTATQTQQALNPIARPNPVMRTTRTTNQTQQPLNLMALPNPVAGTTRPTNQTRQAPSSVAIQNPLESETATSSSRPTNIDIRLYYTQRVYENGGRLPLPGQNSCAICQEDYQPEQKLGLMHG</sequence>
<dbReference type="InterPro" id="IPR025287">
    <property type="entry name" value="WAK_GUB"/>
</dbReference>
<dbReference type="GO" id="GO:0008270">
    <property type="term" value="F:zinc ion binding"/>
    <property type="evidence" value="ECO:0007669"/>
    <property type="project" value="UniProtKB-KW"/>
</dbReference>
<keyword evidence="10" id="KW-0833">Ubl conjugation pathway</keyword>
<evidence type="ECO:0000256" key="7">
    <source>
        <dbReference type="ARBA" id="ARBA00022723"/>
    </source>
</evidence>
<reference evidence="19" key="1">
    <citation type="submission" date="2022-07" db="EMBL/GenBank/DDBJ databases">
        <authorList>
            <person name="Macas J."/>
            <person name="Novak P."/>
            <person name="Neumann P."/>
        </authorList>
    </citation>
    <scope>NUCLEOTIDE SEQUENCE</scope>
</reference>
<feature type="region of interest" description="Disordered" evidence="15">
    <location>
        <begin position="355"/>
        <end position="389"/>
    </location>
</feature>
<feature type="compositionally biased region" description="Polar residues" evidence="15">
    <location>
        <begin position="361"/>
        <end position="389"/>
    </location>
</feature>
<dbReference type="GO" id="GO:0061630">
    <property type="term" value="F:ubiquitin protein ligase activity"/>
    <property type="evidence" value="ECO:0007669"/>
    <property type="project" value="UniProtKB-EC"/>
</dbReference>
<evidence type="ECO:0000256" key="17">
    <source>
        <dbReference type="SAM" id="SignalP"/>
    </source>
</evidence>
<dbReference type="GO" id="GO:0030247">
    <property type="term" value="F:polysaccharide binding"/>
    <property type="evidence" value="ECO:0007669"/>
    <property type="project" value="InterPro"/>
</dbReference>
<evidence type="ECO:0000256" key="9">
    <source>
        <dbReference type="ARBA" id="ARBA00022771"/>
    </source>
</evidence>
<evidence type="ECO:0000256" key="15">
    <source>
        <dbReference type="SAM" id="MobiDB-lite"/>
    </source>
</evidence>
<comment type="pathway">
    <text evidence="3">Protein modification; protein ubiquitination.</text>
</comment>
<evidence type="ECO:0000256" key="6">
    <source>
        <dbReference type="ARBA" id="ARBA00022692"/>
    </source>
</evidence>
<organism evidence="19 20">
    <name type="scientific">Cuscuta epithymum</name>
    <dbReference type="NCBI Taxonomy" id="186058"/>
    <lineage>
        <taxon>Eukaryota</taxon>
        <taxon>Viridiplantae</taxon>
        <taxon>Streptophyta</taxon>
        <taxon>Embryophyta</taxon>
        <taxon>Tracheophyta</taxon>
        <taxon>Spermatophyta</taxon>
        <taxon>Magnoliopsida</taxon>
        <taxon>eudicotyledons</taxon>
        <taxon>Gunneridae</taxon>
        <taxon>Pentapetalae</taxon>
        <taxon>asterids</taxon>
        <taxon>lamiids</taxon>
        <taxon>Solanales</taxon>
        <taxon>Convolvulaceae</taxon>
        <taxon>Cuscuteae</taxon>
        <taxon>Cuscuta</taxon>
        <taxon>Cuscuta subgen. Cuscuta</taxon>
    </lineage>
</organism>
<keyword evidence="11" id="KW-0862">Zinc</keyword>
<dbReference type="Pfam" id="PF13947">
    <property type="entry name" value="GUB_WAK_bind"/>
    <property type="match status" value="1"/>
</dbReference>
<dbReference type="EMBL" id="CAMAPF010000075">
    <property type="protein sequence ID" value="CAH9092986.1"/>
    <property type="molecule type" value="Genomic_DNA"/>
</dbReference>